<comment type="caution">
    <text evidence="4">The sequence shown here is derived from an EMBL/GenBank/DDBJ whole genome shotgun (WGS) entry which is preliminary data.</text>
</comment>
<evidence type="ECO:0000256" key="1">
    <source>
        <dbReference type="ARBA" id="ARBA00022691"/>
    </source>
</evidence>
<dbReference type="EMBL" id="JBHMCA010000027">
    <property type="protein sequence ID" value="MFB9444674.1"/>
    <property type="molecule type" value="Genomic_DNA"/>
</dbReference>
<sequence length="155" mass="17193">MQAFEITPIGTVTNTRTDIQHTDNWGAVRSTITIDERFGDACLQGLDVFSHAEILFLFDRFPADGDFRTPRPYRGDPTLPPVGIFAGRAPHRPNHIGVTCCRIDSIHGRELTVIGLDAVDGTPVIDVKPTIAEFIPTDPTQPEWVTAMMSNYFKP</sequence>
<name>A0ABV5M734_9ACTN</name>
<accession>A0ABV5M734</accession>
<dbReference type="Pfam" id="PF01980">
    <property type="entry name" value="TrmO_N"/>
    <property type="match status" value="1"/>
</dbReference>
<protein>
    <submittedName>
        <fullName evidence="4">SAM-dependent methyltransferase</fullName>
    </submittedName>
</protein>
<dbReference type="InterPro" id="IPR036414">
    <property type="entry name" value="YaeB_N_sf"/>
</dbReference>
<evidence type="ECO:0000256" key="2">
    <source>
        <dbReference type="ARBA" id="ARBA00033753"/>
    </source>
</evidence>
<keyword evidence="5" id="KW-1185">Reference proteome</keyword>
<dbReference type="GO" id="GO:0032259">
    <property type="term" value="P:methylation"/>
    <property type="evidence" value="ECO:0007669"/>
    <property type="project" value="UniProtKB-KW"/>
</dbReference>
<organism evidence="4 5">
    <name type="scientific">Dactylosporangium vinaceum</name>
    <dbReference type="NCBI Taxonomy" id="53362"/>
    <lineage>
        <taxon>Bacteria</taxon>
        <taxon>Bacillati</taxon>
        <taxon>Actinomycetota</taxon>
        <taxon>Actinomycetes</taxon>
        <taxon>Micromonosporales</taxon>
        <taxon>Micromonosporaceae</taxon>
        <taxon>Dactylosporangium</taxon>
    </lineage>
</organism>
<evidence type="ECO:0000313" key="5">
    <source>
        <dbReference type="Proteomes" id="UP001589608"/>
    </source>
</evidence>
<evidence type="ECO:0000313" key="4">
    <source>
        <dbReference type="EMBL" id="MFB9444674.1"/>
    </source>
</evidence>
<dbReference type="CDD" id="cd09281">
    <property type="entry name" value="UPF0066"/>
    <property type="match status" value="1"/>
</dbReference>
<dbReference type="InterPro" id="IPR036413">
    <property type="entry name" value="YaeB-like_sf"/>
</dbReference>
<dbReference type="RefSeq" id="WP_223104465.1">
    <property type="nucleotide sequence ID" value="NZ_CP061913.1"/>
</dbReference>
<dbReference type="Gene3D" id="2.40.30.70">
    <property type="entry name" value="YaeB-like"/>
    <property type="match status" value="1"/>
</dbReference>
<keyword evidence="1" id="KW-0949">S-adenosyl-L-methionine</keyword>
<evidence type="ECO:0000259" key="3">
    <source>
        <dbReference type="PROSITE" id="PS51668"/>
    </source>
</evidence>
<dbReference type="PROSITE" id="PS51668">
    <property type="entry name" value="TSAA_2"/>
    <property type="match status" value="1"/>
</dbReference>
<keyword evidence="4" id="KW-0808">Transferase</keyword>
<feature type="domain" description="TsaA-like" evidence="3">
    <location>
        <begin position="6"/>
        <end position="139"/>
    </location>
</feature>
<dbReference type="PANTHER" id="PTHR12818">
    <property type="entry name" value="TRNA (ADENINE(37)-N6)-METHYLTRANSFERASE"/>
    <property type="match status" value="1"/>
</dbReference>
<dbReference type="InterPro" id="IPR023370">
    <property type="entry name" value="TrmO-like_N"/>
</dbReference>
<proteinExistence type="inferred from homology"/>
<dbReference type="Proteomes" id="UP001589608">
    <property type="component" value="Unassembled WGS sequence"/>
</dbReference>
<dbReference type="InterPro" id="IPR040372">
    <property type="entry name" value="YaeB-like"/>
</dbReference>
<reference evidence="4 5" key="1">
    <citation type="submission" date="2024-09" db="EMBL/GenBank/DDBJ databases">
        <authorList>
            <person name="Sun Q."/>
            <person name="Mori K."/>
        </authorList>
    </citation>
    <scope>NUCLEOTIDE SEQUENCE [LARGE SCALE GENOMIC DNA]</scope>
    <source>
        <strain evidence="4 5">JCM 3307</strain>
    </source>
</reference>
<dbReference type="SUPFAM" id="SSF118196">
    <property type="entry name" value="YaeB-like"/>
    <property type="match status" value="1"/>
</dbReference>
<comment type="similarity">
    <text evidence="2">Belongs to the tRNA methyltransferase O family.</text>
</comment>
<dbReference type="GO" id="GO:0008168">
    <property type="term" value="F:methyltransferase activity"/>
    <property type="evidence" value="ECO:0007669"/>
    <property type="project" value="UniProtKB-KW"/>
</dbReference>
<dbReference type="PANTHER" id="PTHR12818:SF0">
    <property type="entry name" value="TRNA (ADENINE(37)-N6)-METHYLTRANSFERASE"/>
    <property type="match status" value="1"/>
</dbReference>
<gene>
    <name evidence="4" type="ORF">ACFFTR_16485</name>
</gene>
<keyword evidence="4" id="KW-0489">Methyltransferase</keyword>